<evidence type="ECO:0000256" key="7">
    <source>
        <dbReference type="SAM" id="Phobius"/>
    </source>
</evidence>
<evidence type="ECO:0000313" key="8">
    <source>
        <dbReference type="EMBL" id="EFX80919.1"/>
    </source>
</evidence>
<dbReference type="AlphaFoldDB" id="E9GHZ1"/>
<evidence type="ECO:0000256" key="6">
    <source>
        <dbReference type="SAM" id="MobiDB-lite"/>
    </source>
</evidence>
<evidence type="ECO:0000313" key="9">
    <source>
        <dbReference type="Proteomes" id="UP000000305"/>
    </source>
</evidence>
<dbReference type="InterPro" id="IPR051584">
    <property type="entry name" value="GPCR-associated_LMBR1"/>
</dbReference>
<comment type="subcellular location">
    <subcellularLocation>
        <location evidence="1">Membrane</location>
        <topology evidence="1">Multi-pass membrane protein</topology>
    </subcellularLocation>
</comment>
<dbReference type="eggNOG" id="KOG2296">
    <property type="taxonomic scope" value="Eukaryota"/>
</dbReference>
<feature type="transmembrane region" description="Helical" evidence="7">
    <location>
        <begin position="24"/>
        <end position="43"/>
    </location>
</feature>
<dbReference type="OrthoDB" id="203099at2759"/>
<evidence type="ECO:0000256" key="3">
    <source>
        <dbReference type="ARBA" id="ARBA00022692"/>
    </source>
</evidence>
<keyword evidence="9" id="KW-1185">Reference proteome</keyword>
<protein>
    <submittedName>
        <fullName evidence="8">Uncharacterized protein</fullName>
    </submittedName>
</protein>
<feature type="compositionally biased region" description="Basic residues" evidence="6">
    <location>
        <begin position="161"/>
        <end position="177"/>
    </location>
</feature>
<feature type="region of interest" description="Disordered" evidence="6">
    <location>
        <begin position="77"/>
        <end position="102"/>
    </location>
</feature>
<organism evidence="8 9">
    <name type="scientific">Daphnia pulex</name>
    <name type="common">Water flea</name>
    <dbReference type="NCBI Taxonomy" id="6669"/>
    <lineage>
        <taxon>Eukaryota</taxon>
        <taxon>Metazoa</taxon>
        <taxon>Ecdysozoa</taxon>
        <taxon>Arthropoda</taxon>
        <taxon>Crustacea</taxon>
        <taxon>Branchiopoda</taxon>
        <taxon>Diplostraca</taxon>
        <taxon>Cladocera</taxon>
        <taxon>Anomopoda</taxon>
        <taxon>Daphniidae</taxon>
        <taxon>Daphnia</taxon>
    </lineage>
</organism>
<dbReference type="EMBL" id="GL732545">
    <property type="protein sequence ID" value="EFX80919.1"/>
    <property type="molecule type" value="Genomic_DNA"/>
</dbReference>
<name>E9GHZ1_DAPPU</name>
<evidence type="ECO:0000256" key="4">
    <source>
        <dbReference type="ARBA" id="ARBA00022989"/>
    </source>
</evidence>
<dbReference type="KEGG" id="dpx:DAPPUDRAFT_303699"/>
<dbReference type="HOGENOM" id="CLU_1305983_0_0_1"/>
<feature type="compositionally biased region" description="Basic and acidic residues" evidence="6">
    <location>
        <begin position="84"/>
        <end position="95"/>
    </location>
</feature>
<dbReference type="Proteomes" id="UP000000305">
    <property type="component" value="Unassembled WGS sequence"/>
</dbReference>
<gene>
    <name evidence="8" type="ORF">DAPPUDRAFT_303699</name>
</gene>
<feature type="compositionally biased region" description="Polar residues" evidence="6">
    <location>
        <begin position="139"/>
        <end position="158"/>
    </location>
</feature>
<evidence type="ECO:0000256" key="2">
    <source>
        <dbReference type="ARBA" id="ARBA00010487"/>
    </source>
</evidence>
<dbReference type="PANTHER" id="PTHR21355">
    <property type="entry name" value="G-PROTEIN COUPLED RECEPTOR-ASSOCIATED PROTEIN LMBRD2"/>
    <property type="match status" value="1"/>
</dbReference>
<comment type="similarity">
    <text evidence="2">Belongs to the LIMR family.</text>
</comment>
<proteinExistence type="inferred from homology"/>
<dbReference type="GO" id="GO:0016020">
    <property type="term" value="C:membrane"/>
    <property type="evidence" value="ECO:0007669"/>
    <property type="project" value="UniProtKB-SubCell"/>
</dbReference>
<keyword evidence="3 7" id="KW-0812">Transmembrane</keyword>
<evidence type="ECO:0000256" key="1">
    <source>
        <dbReference type="ARBA" id="ARBA00004141"/>
    </source>
</evidence>
<reference evidence="8 9" key="1">
    <citation type="journal article" date="2011" name="Science">
        <title>The ecoresponsive genome of Daphnia pulex.</title>
        <authorList>
            <person name="Colbourne J.K."/>
            <person name="Pfrender M.E."/>
            <person name="Gilbert D."/>
            <person name="Thomas W.K."/>
            <person name="Tucker A."/>
            <person name="Oakley T.H."/>
            <person name="Tokishita S."/>
            <person name="Aerts A."/>
            <person name="Arnold G.J."/>
            <person name="Basu M.K."/>
            <person name="Bauer D.J."/>
            <person name="Caceres C.E."/>
            <person name="Carmel L."/>
            <person name="Casola C."/>
            <person name="Choi J.H."/>
            <person name="Detter J.C."/>
            <person name="Dong Q."/>
            <person name="Dusheyko S."/>
            <person name="Eads B.D."/>
            <person name="Frohlich T."/>
            <person name="Geiler-Samerotte K.A."/>
            <person name="Gerlach D."/>
            <person name="Hatcher P."/>
            <person name="Jogdeo S."/>
            <person name="Krijgsveld J."/>
            <person name="Kriventseva E.V."/>
            <person name="Kultz D."/>
            <person name="Laforsch C."/>
            <person name="Lindquist E."/>
            <person name="Lopez J."/>
            <person name="Manak J.R."/>
            <person name="Muller J."/>
            <person name="Pangilinan J."/>
            <person name="Patwardhan R.P."/>
            <person name="Pitluck S."/>
            <person name="Pritham E.J."/>
            <person name="Rechtsteiner A."/>
            <person name="Rho M."/>
            <person name="Rogozin I.B."/>
            <person name="Sakarya O."/>
            <person name="Salamov A."/>
            <person name="Schaack S."/>
            <person name="Shapiro H."/>
            <person name="Shiga Y."/>
            <person name="Skalitzky C."/>
            <person name="Smith Z."/>
            <person name="Souvorov A."/>
            <person name="Sung W."/>
            <person name="Tang Z."/>
            <person name="Tsuchiya D."/>
            <person name="Tu H."/>
            <person name="Vos H."/>
            <person name="Wang M."/>
            <person name="Wolf Y.I."/>
            <person name="Yamagata H."/>
            <person name="Yamada T."/>
            <person name="Ye Y."/>
            <person name="Shaw J.R."/>
            <person name="Andrews J."/>
            <person name="Crease T.J."/>
            <person name="Tang H."/>
            <person name="Lucas S.M."/>
            <person name="Robertson H.M."/>
            <person name="Bork P."/>
            <person name="Koonin E.V."/>
            <person name="Zdobnov E.M."/>
            <person name="Grigoriev I.V."/>
            <person name="Lynch M."/>
            <person name="Boore J.L."/>
        </authorList>
    </citation>
    <scope>NUCLEOTIDE SEQUENCE [LARGE SCALE GENOMIC DNA]</scope>
</reference>
<dbReference type="PANTHER" id="PTHR21355:SF0">
    <property type="entry name" value="G-PROTEIN COUPLED RECEPTOR-ASSOCIATED PROTEIN LMBRD2"/>
    <property type="match status" value="1"/>
</dbReference>
<dbReference type="InParanoid" id="E9GHZ1"/>
<feature type="region of interest" description="Disordered" evidence="6">
    <location>
        <begin position="139"/>
        <end position="189"/>
    </location>
</feature>
<sequence>MHQTYYTKIMENMDVLHISDGFNIYFPMAIFVGLCLAATYFVLGVRFLSFIGFQQFVDDEDDITADLSDEGRELIKREKRRRQRAEDNESRRRNVEVASSSSRFERVRETGVNAMSPMTSHPAIEEEAEGCIGLTPITSDGLQNPLLDQQSNETNPQGLTRKQRVNQRTNRRRREKRKRDAEAKAARSLSNEKTFFSYPKIFLQRFFFKNV</sequence>
<evidence type="ECO:0000256" key="5">
    <source>
        <dbReference type="ARBA" id="ARBA00023136"/>
    </source>
</evidence>
<keyword evidence="4 7" id="KW-1133">Transmembrane helix</keyword>
<keyword evidence="5 7" id="KW-0472">Membrane</keyword>
<accession>E9GHZ1</accession>